<proteinExistence type="predicted"/>
<keyword evidence="1" id="KW-1185">Reference proteome</keyword>
<dbReference type="GeneID" id="136075280"/>
<name>A0ABM4B574_HYDVU</name>
<protein>
    <submittedName>
        <fullName evidence="2">Uncharacterized protein LOC136075280</fullName>
    </submittedName>
</protein>
<evidence type="ECO:0000313" key="1">
    <source>
        <dbReference type="Proteomes" id="UP001652625"/>
    </source>
</evidence>
<evidence type="ECO:0000313" key="2">
    <source>
        <dbReference type="RefSeq" id="XP_065643972.1"/>
    </source>
</evidence>
<organism evidence="1 2">
    <name type="scientific">Hydra vulgaris</name>
    <name type="common">Hydra</name>
    <name type="synonym">Hydra attenuata</name>
    <dbReference type="NCBI Taxonomy" id="6087"/>
    <lineage>
        <taxon>Eukaryota</taxon>
        <taxon>Metazoa</taxon>
        <taxon>Cnidaria</taxon>
        <taxon>Hydrozoa</taxon>
        <taxon>Hydroidolina</taxon>
        <taxon>Anthoathecata</taxon>
        <taxon>Aplanulata</taxon>
        <taxon>Hydridae</taxon>
        <taxon>Hydra</taxon>
    </lineage>
</organism>
<gene>
    <name evidence="2" type="primary">LOC136075280</name>
</gene>
<reference evidence="1" key="1">
    <citation type="submission" date="2025-05" db="UniProtKB">
        <authorList>
            <consortium name="RefSeq"/>
        </authorList>
    </citation>
    <scope>NUCLEOTIDE SEQUENCE [LARGE SCALE GENOMIC DNA]</scope>
</reference>
<dbReference type="RefSeq" id="XP_065643972.1">
    <property type="nucleotide sequence ID" value="XM_065787900.1"/>
</dbReference>
<sequence>MAESRIFRRDWILNTKPNATLILKRYPRFLDMNETIRQEFFFLVGEFKDIRNQWSLCRDTILQLAVTASEKDEDLKEELFCISPVENEFDEAKKTIVSFKALPYLLPSPPKRGKKEPRKSGKATSMRFIVELENMTVDAAVEILNLDGCKQPLIFILGSAMYIKVDLNAVLVEDADSFPEMVLLLLATFYVFDLKYPDELRVLFSLLEKICGISATIRSSIANEFFRLLNLE</sequence>
<accession>A0ABM4B574</accession>
<reference evidence="2" key="2">
    <citation type="submission" date="2025-08" db="UniProtKB">
        <authorList>
            <consortium name="RefSeq"/>
        </authorList>
    </citation>
    <scope>IDENTIFICATION</scope>
</reference>
<dbReference type="Proteomes" id="UP001652625">
    <property type="component" value="Chromosome 01"/>
</dbReference>